<dbReference type="eggNOG" id="COG0727">
    <property type="taxonomic scope" value="Bacteria"/>
</dbReference>
<dbReference type="KEGG" id="geo:Geob_0825"/>
<evidence type="ECO:0000313" key="1">
    <source>
        <dbReference type="EMBL" id="ACM19187.1"/>
    </source>
</evidence>
<dbReference type="STRING" id="316067.Geob_0825"/>
<sequence>MECSRCGTCCVAPDISSLKKPLATRCIHLDTDQRCSRYETRPVVCRSYRSDDICRLIDAPDLEERVKNYLRLFGLA</sequence>
<name>B9M1B7_GEODF</name>
<dbReference type="AlphaFoldDB" id="B9M1B7"/>
<evidence type="ECO:0000313" key="2">
    <source>
        <dbReference type="Proteomes" id="UP000007721"/>
    </source>
</evidence>
<reference evidence="1 2" key="1">
    <citation type="submission" date="2009-01" db="EMBL/GenBank/DDBJ databases">
        <title>Complete sequence of Geobacter sp. FRC-32.</title>
        <authorList>
            <consortium name="US DOE Joint Genome Institute"/>
            <person name="Lucas S."/>
            <person name="Copeland A."/>
            <person name="Lapidus A."/>
            <person name="Glavina del Rio T."/>
            <person name="Dalin E."/>
            <person name="Tice H."/>
            <person name="Bruce D."/>
            <person name="Goodwin L."/>
            <person name="Pitluck S."/>
            <person name="Saunders E."/>
            <person name="Brettin T."/>
            <person name="Detter J.C."/>
            <person name="Han C."/>
            <person name="Larimer F."/>
            <person name="Land M."/>
            <person name="Hauser L."/>
            <person name="Kyrpides N."/>
            <person name="Ovchinnikova G."/>
            <person name="Kostka J."/>
            <person name="Richardson P."/>
        </authorList>
    </citation>
    <scope>NUCLEOTIDE SEQUENCE [LARGE SCALE GENOMIC DNA]</scope>
    <source>
        <strain evidence="2">DSM 22248 / JCM 15807 / FRC-32</strain>
    </source>
</reference>
<organism evidence="1 2">
    <name type="scientific">Geotalea daltonii (strain DSM 22248 / JCM 15807 / FRC-32)</name>
    <name type="common">Geobacter daltonii</name>
    <dbReference type="NCBI Taxonomy" id="316067"/>
    <lineage>
        <taxon>Bacteria</taxon>
        <taxon>Pseudomonadati</taxon>
        <taxon>Thermodesulfobacteriota</taxon>
        <taxon>Desulfuromonadia</taxon>
        <taxon>Geobacterales</taxon>
        <taxon>Geobacteraceae</taxon>
        <taxon>Geotalea</taxon>
    </lineage>
</organism>
<accession>B9M1B7</accession>
<dbReference type="PANTHER" id="PTHR36931">
    <property type="entry name" value="UPF0153 PROTEIN YEIW"/>
    <property type="match status" value="1"/>
</dbReference>
<dbReference type="RefSeq" id="WP_012645916.1">
    <property type="nucleotide sequence ID" value="NC_011979.1"/>
</dbReference>
<protein>
    <recommendedName>
        <fullName evidence="3">YkgJ family cysteine cluster protein</fullName>
    </recommendedName>
</protein>
<dbReference type="OrthoDB" id="71604at2"/>
<dbReference type="InterPro" id="IPR052572">
    <property type="entry name" value="UPF0153_domain"/>
</dbReference>
<dbReference type="PANTHER" id="PTHR36931:SF1">
    <property type="entry name" value="UPF0153 PROTEIN YEIW"/>
    <property type="match status" value="1"/>
</dbReference>
<proteinExistence type="predicted"/>
<dbReference type="EMBL" id="CP001390">
    <property type="protein sequence ID" value="ACM19187.1"/>
    <property type="molecule type" value="Genomic_DNA"/>
</dbReference>
<dbReference type="HOGENOM" id="CLU_168237_0_0_7"/>
<gene>
    <name evidence="1" type="ordered locus">Geob_0825</name>
</gene>
<keyword evidence="2" id="KW-1185">Reference proteome</keyword>
<dbReference type="Proteomes" id="UP000007721">
    <property type="component" value="Chromosome"/>
</dbReference>
<evidence type="ECO:0008006" key="3">
    <source>
        <dbReference type="Google" id="ProtNLM"/>
    </source>
</evidence>